<dbReference type="GO" id="GO:0005615">
    <property type="term" value="C:extracellular space"/>
    <property type="evidence" value="ECO:0007669"/>
    <property type="project" value="TreeGrafter"/>
</dbReference>
<comment type="cofactor">
    <cofactor evidence="1">
        <name>Zn(2+)</name>
        <dbReference type="ChEBI" id="CHEBI:29105"/>
    </cofactor>
</comment>
<evidence type="ECO:0000256" key="1">
    <source>
        <dbReference type="ARBA" id="ARBA00001947"/>
    </source>
</evidence>
<keyword evidence="10" id="KW-1185">Reference proteome</keyword>
<evidence type="ECO:0000256" key="4">
    <source>
        <dbReference type="ARBA" id="ARBA00022723"/>
    </source>
</evidence>
<evidence type="ECO:0000259" key="8">
    <source>
        <dbReference type="Pfam" id="PF01433"/>
    </source>
</evidence>
<evidence type="ECO:0000256" key="3">
    <source>
        <dbReference type="ARBA" id="ARBA00022670"/>
    </source>
</evidence>
<evidence type="ECO:0000313" key="10">
    <source>
        <dbReference type="Proteomes" id="UP001274896"/>
    </source>
</evidence>
<evidence type="ECO:0000256" key="6">
    <source>
        <dbReference type="ARBA" id="ARBA00022833"/>
    </source>
</evidence>
<evidence type="ECO:0000256" key="2">
    <source>
        <dbReference type="ARBA" id="ARBA00010136"/>
    </source>
</evidence>
<gene>
    <name evidence="9" type="ORF">QTP70_000827</name>
</gene>
<evidence type="ECO:0000256" key="7">
    <source>
        <dbReference type="ARBA" id="ARBA00023049"/>
    </source>
</evidence>
<dbReference type="Gene3D" id="1.10.390.10">
    <property type="entry name" value="Neutral Protease Domain 2"/>
    <property type="match status" value="1"/>
</dbReference>
<evidence type="ECO:0000313" key="9">
    <source>
        <dbReference type="EMBL" id="KAK3517187.1"/>
    </source>
</evidence>
<feature type="domain" description="Peptidase M1 membrane alanine aminopeptidase" evidence="8">
    <location>
        <begin position="24"/>
        <end position="117"/>
    </location>
</feature>
<evidence type="ECO:0000256" key="5">
    <source>
        <dbReference type="ARBA" id="ARBA00022801"/>
    </source>
</evidence>
<keyword evidence="7" id="KW-0482">Metalloprotease</keyword>
<reference evidence="9" key="1">
    <citation type="submission" date="2023-06" db="EMBL/GenBank/DDBJ databases">
        <title>Male Hemibagrus guttatus genome.</title>
        <authorList>
            <person name="Bian C."/>
        </authorList>
    </citation>
    <scope>NUCLEOTIDE SEQUENCE</scope>
    <source>
        <strain evidence="9">Male_cb2023</strain>
        <tissue evidence="9">Muscle</tissue>
    </source>
</reference>
<dbReference type="GO" id="GO:0006508">
    <property type="term" value="P:proteolysis"/>
    <property type="evidence" value="ECO:0007669"/>
    <property type="project" value="UniProtKB-KW"/>
</dbReference>
<dbReference type="GO" id="GO:0008270">
    <property type="term" value="F:zinc ion binding"/>
    <property type="evidence" value="ECO:0007669"/>
    <property type="project" value="InterPro"/>
</dbReference>
<dbReference type="InterPro" id="IPR001930">
    <property type="entry name" value="Peptidase_M1"/>
</dbReference>
<sequence length="178" mass="20205">MAPRFIRVLKPLHHNKLAVQGGVNLDLLAVPKYPYAAMENWGLSVFVEQKILLDPEVSSFSYQMDLTMVLVHEICHQWLGDLVTPMWWDDVWIKEGFAHYFEFVGSDFLFPKWNMVTGQTKSGSKPLWKLKQGLLRRTDWCHWGPTLEPGLGLGHAGEHLVAESLPVGLGRAQPEGKT</sequence>
<dbReference type="InterPro" id="IPR014782">
    <property type="entry name" value="Peptidase_M1_dom"/>
</dbReference>
<dbReference type="InterPro" id="IPR050344">
    <property type="entry name" value="Peptidase_M1_aminopeptidases"/>
</dbReference>
<dbReference type="GO" id="GO:0042277">
    <property type="term" value="F:peptide binding"/>
    <property type="evidence" value="ECO:0007669"/>
    <property type="project" value="TreeGrafter"/>
</dbReference>
<keyword evidence="5" id="KW-0378">Hydrolase</keyword>
<dbReference type="PANTHER" id="PTHR11533">
    <property type="entry name" value="PROTEASE M1 ZINC METALLOPROTEASE"/>
    <property type="match status" value="1"/>
</dbReference>
<keyword evidence="3" id="KW-0645">Protease</keyword>
<dbReference type="PRINTS" id="PR00756">
    <property type="entry name" value="ALADIPTASE"/>
</dbReference>
<name>A0AAE0QAQ3_9TELE</name>
<dbReference type="GO" id="GO:0043171">
    <property type="term" value="P:peptide catabolic process"/>
    <property type="evidence" value="ECO:0007669"/>
    <property type="project" value="TreeGrafter"/>
</dbReference>
<dbReference type="Proteomes" id="UP001274896">
    <property type="component" value="Unassembled WGS sequence"/>
</dbReference>
<dbReference type="GO" id="GO:0016020">
    <property type="term" value="C:membrane"/>
    <property type="evidence" value="ECO:0007669"/>
    <property type="project" value="TreeGrafter"/>
</dbReference>
<dbReference type="SUPFAM" id="SSF55486">
    <property type="entry name" value="Metalloproteases ('zincins'), catalytic domain"/>
    <property type="match status" value="1"/>
</dbReference>
<accession>A0AAE0QAQ3</accession>
<keyword evidence="6" id="KW-0862">Zinc</keyword>
<dbReference type="GO" id="GO:0070006">
    <property type="term" value="F:metalloaminopeptidase activity"/>
    <property type="evidence" value="ECO:0007669"/>
    <property type="project" value="TreeGrafter"/>
</dbReference>
<dbReference type="GO" id="GO:0005737">
    <property type="term" value="C:cytoplasm"/>
    <property type="evidence" value="ECO:0007669"/>
    <property type="project" value="TreeGrafter"/>
</dbReference>
<dbReference type="EMBL" id="JAUCMX010000018">
    <property type="protein sequence ID" value="KAK3517187.1"/>
    <property type="molecule type" value="Genomic_DNA"/>
</dbReference>
<comment type="caution">
    <text evidence="9">The sequence shown here is derived from an EMBL/GenBank/DDBJ whole genome shotgun (WGS) entry which is preliminary data.</text>
</comment>
<keyword evidence="4" id="KW-0479">Metal-binding</keyword>
<protein>
    <recommendedName>
        <fullName evidence="8">Peptidase M1 membrane alanine aminopeptidase domain-containing protein</fullName>
    </recommendedName>
</protein>
<comment type="similarity">
    <text evidence="2">Belongs to the peptidase M1 family.</text>
</comment>
<dbReference type="AlphaFoldDB" id="A0AAE0QAQ3"/>
<dbReference type="PANTHER" id="PTHR11533:SF294">
    <property type="entry name" value="THYROTROPIN-RELEASING HORMONE-DEGRADING ECTOENZYME"/>
    <property type="match status" value="1"/>
</dbReference>
<dbReference type="InterPro" id="IPR027268">
    <property type="entry name" value="Peptidase_M4/M1_CTD_sf"/>
</dbReference>
<organism evidence="9 10">
    <name type="scientific">Hemibagrus guttatus</name>
    <dbReference type="NCBI Taxonomy" id="175788"/>
    <lineage>
        <taxon>Eukaryota</taxon>
        <taxon>Metazoa</taxon>
        <taxon>Chordata</taxon>
        <taxon>Craniata</taxon>
        <taxon>Vertebrata</taxon>
        <taxon>Euteleostomi</taxon>
        <taxon>Actinopterygii</taxon>
        <taxon>Neopterygii</taxon>
        <taxon>Teleostei</taxon>
        <taxon>Ostariophysi</taxon>
        <taxon>Siluriformes</taxon>
        <taxon>Bagridae</taxon>
        <taxon>Hemibagrus</taxon>
    </lineage>
</organism>
<proteinExistence type="inferred from homology"/>
<dbReference type="Pfam" id="PF01433">
    <property type="entry name" value="Peptidase_M1"/>
    <property type="match status" value="1"/>
</dbReference>